<comment type="caution">
    <text evidence="1">The sequence shown here is derived from an EMBL/GenBank/DDBJ whole genome shotgun (WGS) entry which is preliminary data.</text>
</comment>
<evidence type="ECO:0000313" key="2">
    <source>
        <dbReference type="Proteomes" id="UP000034245"/>
    </source>
</evidence>
<protein>
    <submittedName>
        <fullName evidence="1">Uncharacterized protein</fullName>
    </submittedName>
</protein>
<dbReference type="EMBL" id="LAYQ01000001">
    <property type="protein sequence ID" value="KKO81340.1"/>
    <property type="molecule type" value="Genomic_DNA"/>
</dbReference>
<reference evidence="1" key="1">
    <citation type="submission" date="2015-04" db="EMBL/GenBank/DDBJ databases">
        <title>Draft Genome Sequences of Three Species of Emerging Human-Pathogenic Corynebacteria.</title>
        <authorList>
            <person name="Pacheco L.G."/>
            <person name="Mattos-Guaraldi A.L."/>
            <person name="Santos C.S."/>
            <person name="Veras A.O."/>
            <person name="Guimaraes L.C."/>
            <person name="Abreu V."/>
            <person name="Pereira F.L."/>
            <person name="Soares S.C."/>
            <person name="Dorella F.A."/>
            <person name="Carvalho A.F."/>
            <person name="Leal C.G."/>
            <person name="Figueiredo H.C."/>
            <person name="Ramos J.N."/>
            <person name="Vieira V."/>
            <person name="Farfour E."/>
            <person name="Guiso N."/>
            <person name="Hirata R.Jr."/>
            <person name="Ramos R.T."/>
            <person name="Azevedo V."/>
            <person name="Silva A."/>
        </authorList>
    </citation>
    <scope>NUCLEOTIDE SEQUENCE</scope>
    <source>
        <strain evidence="1">1941</strain>
    </source>
</reference>
<keyword evidence="2" id="KW-1185">Reference proteome</keyword>
<accession>A0ACC4UDZ6</accession>
<evidence type="ECO:0000313" key="1">
    <source>
        <dbReference type="EMBL" id="KKO81340.1"/>
    </source>
</evidence>
<sequence>MAEIKLDDLRNVKDGLIRKMVGGGAILLAPRDATAPESFTDANGALIKLDGYVGLGRIAKNGAPNFTPEDTTEEIETWGEMDPSRRDLTSSKLTVEATLQDTRKETLAIAANRQLSYMDEIKPGKNGEISLEDNPQPGTIEYRAFFIGVDGVGDDAFYFGRSLPRVMITRGPESWDPANAVTYPLTLTALKDSELGYSSKRFYGGPGAKKRLAAMGFSAAEADRVLGGGGTESDTHRDGNQ</sequence>
<proteinExistence type="predicted"/>
<name>A0ACC4UDZ6_9CORY</name>
<gene>
    <name evidence="1" type="ORF">WU87_01165</name>
</gene>
<dbReference type="Proteomes" id="UP000034245">
    <property type="component" value="Unassembled WGS sequence"/>
</dbReference>
<organism evidence="1 2">
    <name type="scientific">Corynebacterium minutissimum</name>
    <dbReference type="NCBI Taxonomy" id="38301"/>
    <lineage>
        <taxon>Bacteria</taxon>
        <taxon>Bacillati</taxon>
        <taxon>Actinomycetota</taxon>
        <taxon>Actinomycetes</taxon>
        <taxon>Mycobacteriales</taxon>
        <taxon>Corynebacteriaceae</taxon>
        <taxon>Corynebacterium</taxon>
    </lineage>
</organism>